<dbReference type="Proteomes" id="UP000315112">
    <property type="component" value="Unassembled WGS sequence"/>
</dbReference>
<evidence type="ECO:0000256" key="10">
    <source>
        <dbReference type="SAM" id="Phobius"/>
    </source>
</evidence>
<keyword evidence="4" id="KW-1003">Cell membrane</keyword>
<evidence type="ECO:0000256" key="6">
    <source>
        <dbReference type="ARBA" id="ARBA00022692"/>
    </source>
</evidence>
<dbReference type="GO" id="GO:0015628">
    <property type="term" value="P:protein secretion by the type II secretion system"/>
    <property type="evidence" value="ECO:0007669"/>
    <property type="project" value="InterPro"/>
</dbReference>
<keyword evidence="5" id="KW-0997">Cell inner membrane</keyword>
<evidence type="ECO:0000256" key="1">
    <source>
        <dbReference type="ARBA" id="ARBA00004377"/>
    </source>
</evidence>
<evidence type="ECO:0000256" key="7">
    <source>
        <dbReference type="ARBA" id="ARBA00022927"/>
    </source>
</evidence>
<dbReference type="InterPro" id="IPR023229">
    <property type="entry name" value="T2SS_M_periplasmic_sf"/>
</dbReference>
<evidence type="ECO:0000256" key="9">
    <source>
        <dbReference type="ARBA" id="ARBA00023136"/>
    </source>
</evidence>
<dbReference type="Pfam" id="PF04612">
    <property type="entry name" value="T2SSM"/>
    <property type="match status" value="1"/>
</dbReference>
<keyword evidence="9 10" id="KW-0472">Membrane</keyword>
<dbReference type="AlphaFoldDB" id="A0A562PP85"/>
<comment type="similarity">
    <text evidence="2">Belongs to the GSP M family.</text>
</comment>
<evidence type="ECO:0000256" key="8">
    <source>
        <dbReference type="ARBA" id="ARBA00022989"/>
    </source>
</evidence>
<evidence type="ECO:0000256" key="4">
    <source>
        <dbReference type="ARBA" id="ARBA00022475"/>
    </source>
</evidence>
<sequence>MSKMKESVNNLRATAAAFWGARTEQERRYLAVGGIVVGLALFYALLIDPALTGRERLRKELPSLRQQAAEMQALANLSAQLAAQPPVQPQPLTREAVNSALSTRGLTAASLTVTGDYVKAEFKDVPFAGLVTWLDAVRRDSRLAVVEAKVTGQDKPGQVDASLTLRQEAGGR</sequence>
<evidence type="ECO:0000313" key="11">
    <source>
        <dbReference type="EMBL" id="TWI46143.1"/>
    </source>
</evidence>
<organism evidence="11 12">
    <name type="scientific">Pseudoduganella flava</name>
    <dbReference type="NCBI Taxonomy" id="871742"/>
    <lineage>
        <taxon>Bacteria</taxon>
        <taxon>Pseudomonadati</taxon>
        <taxon>Pseudomonadota</taxon>
        <taxon>Betaproteobacteria</taxon>
        <taxon>Burkholderiales</taxon>
        <taxon>Oxalobacteraceae</taxon>
        <taxon>Telluria group</taxon>
        <taxon>Pseudoduganella</taxon>
    </lineage>
</organism>
<dbReference type="GO" id="GO:0005886">
    <property type="term" value="C:plasma membrane"/>
    <property type="evidence" value="ECO:0007669"/>
    <property type="project" value="UniProtKB-SubCell"/>
</dbReference>
<keyword evidence="8 10" id="KW-1133">Transmembrane helix</keyword>
<dbReference type="InterPro" id="IPR007690">
    <property type="entry name" value="T2SS_GspM"/>
</dbReference>
<reference evidence="11 12" key="1">
    <citation type="journal article" date="2015" name="Stand. Genomic Sci.">
        <title>Genomic Encyclopedia of Bacterial and Archaeal Type Strains, Phase III: the genomes of soil and plant-associated and newly described type strains.</title>
        <authorList>
            <person name="Whitman W.B."/>
            <person name="Woyke T."/>
            <person name="Klenk H.P."/>
            <person name="Zhou Y."/>
            <person name="Lilburn T.G."/>
            <person name="Beck B.J."/>
            <person name="De Vos P."/>
            <person name="Vandamme P."/>
            <person name="Eisen J.A."/>
            <person name="Garrity G."/>
            <person name="Hugenholtz P."/>
            <person name="Kyrpides N.C."/>
        </authorList>
    </citation>
    <scope>NUCLEOTIDE SEQUENCE [LARGE SCALE GENOMIC DNA]</scope>
    <source>
        <strain evidence="11 12">CGMCC 1.10685</strain>
    </source>
</reference>
<evidence type="ECO:0000256" key="2">
    <source>
        <dbReference type="ARBA" id="ARBA00010637"/>
    </source>
</evidence>
<keyword evidence="7" id="KW-0653">Protein transport</keyword>
<evidence type="ECO:0000256" key="5">
    <source>
        <dbReference type="ARBA" id="ARBA00022519"/>
    </source>
</evidence>
<evidence type="ECO:0000256" key="3">
    <source>
        <dbReference type="ARBA" id="ARBA00022448"/>
    </source>
</evidence>
<dbReference type="SUPFAM" id="SSF103054">
    <property type="entry name" value="General secretion pathway protein M, EpsM"/>
    <property type="match status" value="1"/>
</dbReference>
<comment type="subcellular location">
    <subcellularLocation>
        <location evidence="1">Cell inner membrane</location>
        <topology evidence="1">Single-pass membrane protein</topology>
    </subcellularLocation>
</comment>
<proteinExistence type="inferred from homology"/>
<comment type="caution">
    <text evidence="11">The sequence shown here is derived from an EMBL/GenBank/DDBJ whole genome shotgun (WGS) entry which is preliminary data.</text>
</comment>
<accession>A0A562PP85</accession>
<keyword evidence="6 10" id="KW-0812">Transmembrane</keyword>
<dbReference type="GO" id="GO:0015627">
    <property type="term" value="C:type II protein secretion system complex"/>
    <property type="evidence" value="ECO:0007669"/>
    <property type="project" value="InterPro"/>
</dbReference>
<feature type="transmembrane region" description="Helical" evidence="10">
    <location>
        <begin position="29"/>
        <end position="51"/>
    </location>
</feature>
<keyword evidence="3" id="KW-0813">Transport</keyword>
<protein>
    <submittedName>
        <fullName evidence="11">General secretion pathway protein M</fullName>
    </submittedName>
</protein>
<dbReference type="EMBL" id="VLKW01000006">
    <property type="protein sequence ID" value="TWI46143.1"/>
    <property type="molecule type" value="Genomic_DNA"/>
</dbReference>
<gene>
    <name evidence="11" type="ORF">IP92_03577</name>
</gene>
<name>A0A562PP85_9BURK</name>
<evidence type="ECO:0000313" key="12">
    <source>
        <dbReference type="Proteomes" id="UP000315112"/>
    </source>
</evidence>
<dbReference type="Gene3D" id="3.30.1360.100">
    <property type="entry name" value="General secretion pathway protein M, EpsM"/>
    <property type="match status" value="1"/>
</dbReference>